<dbReference type="PROSITE" id="PS51304">
    <property type="entry name" value="GALECTIN"/>
    <property type="match status" value="1"/>
</dbReference>
<evidence type="ECO:0000256" key="4">
    <source>
        <dbReference type="SAM" id="MobiDB-lite"/>
    </source>
</evidence>
<name>A0A8S4DW66_PLUXY</name>
<dbReference type="EMBL" id="CAJHNJ030000009">
    <property type="protein sequence ID" value="CAG9106184.1"/>
    <property type="molecule type" value="Genomic_DNA"/>
</dbReference>
<dbReference type="CDD" id="cd00070">
    <property type="entry name" value="GLECT"/>
    <property type="match status" value="1"/>
</dbReference>
<gene>
    <name evidence="6" type="ORF">PLXY2_LOCUS3622</name>
</gene>
<dbReference type="PANTHER" id="PTHR11346:SF176">
    <property type="entry name" value="32 KDA BETA-GALACTOSIDE-BINDING LECTIN LEC-3"/>
    <property type="match status" value="1"/>
</dbReference>
<dbReference type="InterPro" id="IPR013320">
    <property type="entry name" value="ConA-like_dom_sf"/>
</dbReference>
<feature type="domain" description="Galectin" evidence="5">
    <location>
        <begin position="13"/>
        <end position="145"/>
    </location>
</feature>
<comment type="caution">
    <text evidence="6">The sequence shown here is derived from an EMBL/GenBank/DDBJ whole genome shotgun (WGS) entry which is preliminary data.</text>
</comment>
<dbReference type="FunFam" id="2.60.120.200:FF:000124">
    <property type="entry name" value="Galectin-4"/>
    <property type="match status" value="1"/>
</dbReference>
<dbReference type="SMART" id="SM00276">
    <property type="entry name" value="GLECT"/>
    <property type="match status" value="1"/>
</dbReference>
<keyword evidence="2" id="KW-0677">Repeat</keyword>
<feature type="compositionally biased region" description="Low complexity" evidence="4">
    <location>
        <begin position="155"/>
        <end position="169"/>
    </location>
</feature>
<dbReference type="GO" id="GO:0030246">
    <property type="term" value="F:carbohydrate binding"/>
    <property type="evidence" value="ECO:0007669"/>
    <property type="project" value="UniProtKB-UniRule"/>
</dbReference>
<dbReference type="InterPro" id="IPR001079">
    <property type="entry name" value="Galectin_CRD"/>
</dbReference>
<dbReference type="Pfam" id="PF00337">
    <property type="entry name" value="Gal-bind_lectin"/>
    <property type="match status" value="1"/>
</dbReference>
<dbReference type="InterPro" id="IPR044156">
    <property type="entry name" value="Galectin-like"/>
</dbReference>
<dbReference type="PANTHER" id="PTHR11346">
    <property type="entry name" value="GALECTIN"/>
    <property type="match status" value="1"/>
</dbReference>
<dbReference type="Proteomes" id="UP000653454">
    <property type="component" value="Unassembled WGS sequence"/>
</dbReference>
<keyword evidence="1 3" id="KW-0430">Lectin</keyword>
<evidence type="ECO:0000313" key="6">
    <source>
        <dbReference type="EMBL" id="CAG9106184.1"/>
    </source>
</evidence>
<protein>
    <recommendedName>
        <fullName evidence="3">Galectin</fullName>
    </recommendedName>
</protein>
<reference evidence="6" key="1">
    <citation type="submission" date="2020-11" db="EMBL/GenBank/DDBJ databases">
        <authorList>
            <person name="Whiteford S."/>
        </authorList>
    </citation>
    <scope>NUCLEOTIDE SEQUENCE</scope>
</reference>
<evidence type="ECO:0000256" key="3">
    <source>
        <dbReference type="RuleBase" id="RU102079"/>
    </source>
</evidence>
<evidence type="ECO:0000259" key="5">
    <source>
        <dbReference type="PROSITE" id="PS51304"/>
    </source>
</evidence>
<proteinExistence type="predicted"/>
<accession>A0A8S4DW66</accession>
<evidence type="ECO:0000256" key="2">
    <source>
        <dbReference type="ARBA" id="ARBA00022737"/>
    </source>
</evidence>
<dbReference type="SMART" id="SM00908">
    <property type="entry name" value="Gal-bind_lectin"/>
    <property type="match status" value="1"/>
</dbReference>
<organism evidence="6 7">
    <name type="scientific">Plutella xylostella</name>
    <name type="common">Diamondback moth</name>
    <name type="synonym">Plutella maculipennis</name>
    <dbReference type="NCBI Taxonomy" id="51655"/>
    <lineage>
        <taxon>Eukaryota</taxon>
        <taxon>Metazoa</taxon>
        <taxon>Ecdysozoa</taxon>
        <taxon>Arthropoda</taxon>
        <taxon>Hexapoda</taxon>
        <taxon>Insecta</taxon>
        <taxon>Pterygota</taxon>
        <taxon>Neoptera</taxon>
        <taxon>Endopterygota</taxon>
        <taxon>Lepidoptera</taxon>
        <taxon>Glossata</taxon>
        <taxon>Ditrysia</taxon>
        <taxon>Yponomeutoidea</taxon>
        <taxon>Plutellidae</taxon>
        <taxon>Plutella</taxon>
    </lineage>
</organism>
<dbReference type="SUPFAM" id="SSF49899">
    <property type="entry name" value="Concanavalin A-like lectins/glucanases"/>
    <property type="match status" value="1"/>
</dbReference>
<feature type="region of interest" description="Disordered" evidence="4">
    <location>
        <begin position="146"/>
        <end position="174"/>
    </location>
</feature>
<dbReference type="GO" id="GO:0016936">
    <property type="term" value="F:galactoside binding"/>
    <property type="evidence" value="ECO:0007669"/>
    <property type="project" value="TreeGrafter"/>
</dbReference>
<evidence type="ECO:0000256" key="1">
    <source>
        <dbReference type="ARBA" id="ARBA00022734"/>
    </source>
</evidence>
<dbReference type="AlphaFoldDB" id="A0A8S4DW66"/>
<evidence type="ECO:0000313" key="7">
    <source>
        <dbReference type="Proteomes" id="UP000653454"/>
    </source>
</evidence>
<keyword evidence="7" id="KW-1185">Reference proteome</keyword>
<sequence>MASQPIFNPVIPCVQPIPGGAYPGLMIRIRGSSFPNAERFAINLQCGPNTDPRDDIALHLNVRYDHMCIVRNHLASMSWGPEDVDGAMPIARGQAFEALVLVEPSSFKVAFNGVHFCQFSHRLPFQRVTHLTIDGDVSVQSIGFEGAAPPPQYAPPQQQGYYGAPQQPGAYGGGQGYEPPPMYTPGVQGMPMQQQRSGMGTGAAVGLGVGALAAGGLAGYALGGGFSSHDSPVDEVQVAEFGGDDWMD</sequence>
<dbReference type="Gene3D" id="2.60.120.200">
    <property type="match status" value="1"/>
</dbReference>